<sequence>MSSCAKTVESVLKLNTKGTKLLQSKKYSKAITAFSSCLTKVKDLLATHDHDDDDDLEDEFDDLFSTTSSPAEELSRYSFAFRFLPNTPDSNHMSSSSFTDDDTVATTEPQEQEEQEEATTPSNDHSFQSPILIVLDDVRGSRRRSRSSSSSSSSFDQKPMVKLSFAILYNLAISFHLSALAAQHTKKNDDRQHRRLQKALTLYQTAYNLIHQEHKKQECMVVGVMESMALLNNLGHVHWLLDQRQEAQACFEEMLGSVVWVTHCGDQKRVFQFDLFFHNALSHVLQPKQSAAAA</sequence>
<name>A0A9N8E1F5_9STRA</name>
<evidence type="ECO:0000313" key="2">
    <source>
        <dbReference type="EMBL" id="CAB9512229.1"/>
    </source>
</evidence>
<feature type="region of interest" description="Disordered" evidence="1">
    <location>
        <begin position="91"/>
        <end position="126"/>
    </location>
</feature>
<evidence type="ECO:0000313" key="3">
    <source>
        <dbReference type="Proteomes" id="UP001153069"/>
    </source>
</evidence>
<organism evidence="2 3">
    <name type="scientific">Seminavis robusta</name>
    <dbReference type="NCBI Taxonomy" id="568900"/>
    <lineage>
        <taxon>Eukaryota</taxon>
        <taxon>Sar</taxon>
        <taxon>Stramenopiles</taxon>
        <taxon>Ochrophyta</taxon>
        <taxon>Bacillariophyta</taxon>
        <taxon>Bacillariophyceae</taxon>
        <taxon>Bacillariophycidae</taxon>
        <taxon>Naviculales</taxon>
        <taxon>Naviculaceae</taxon>
        <taxon>Seminavis</taxon>
    </lineage>
</organism>
<dbReference type="EMBL" id="CAICTM010000524">
    <property type="protein sequence ID" value="CAB9512229.1"/>
    <property type="molecule type" value="Genomic_DNA"/>
</dbReference>
<evidence type="ECO:0000256" key="1">
    <source>
        <dbReference type="SAM" id="MobiDB-lite"/>
    </source>
</evidence>
<dbReference type="Proteomes" id="UP001153069">
    <property type="component" value="Unassembled WGS sequence"/>
</dbReference>
<protein>
    <submittedName>
        <fullName evidence="2">Uncharacterized protein</fullName>
    </submittedName>
</protein>
<dbReference type="InterPro" id="IPR011990">
    <property type="entry name" value="TPR-like_helical_dom_sf"/>
</dbReference>
<proteinExistence type="predicted"/>
<dbReference type="OrthoDB" id="55256at2759"/>
<reference evidence="2" key="1">
    <citation type="submission" date="2020-06" db="EMBL/GenBank/DDBJ databases">
        <authorList>
            <consortium name="Plant Systems Biology data submission"/>
        </authorList>
    </citation>
    <scope>NUCLEOTIDE SEQUENCE</scope>
    <source>
        <strain evidence="2">D6</strain>
    </source>
</reference>
<gene>
    <name evidence="2" type="ORF">SEMRO_525_G160140.1</name>
</gene>
<accession>A0A9N8E1F5</accession>
<dbReference type="AlphaFoldDB" id="A0A9N8E1F5"/>
<keyword evidence="3" id="KW-1185">Reference proteome</keyword>
<dbReference type="Gene3D" id="1.25.40.10">
    <property type="entry name" value="Tetratricopeptide repeat domain"/>
    <property type="match status" value="1"/>
</dbReference>
<dbReference type="SUPFAM" id="SSF48452">
    <property type="entry name" value="TPR-like"/>
    <property type="match status" value="1"/>
</dbReference>
<comment type="caution">
    <text evidence="2">The sequence shown here is derived from an EMBL/GenBank/DDBJ whole genome shotgun (WGS) entry which is preliminary data.</text>
</comment>